<protein>
    <submittedName>
        <fullName evidence="2">Ribbon-helix-helix protein, CopG family</fullName>
    </submittedName>
</protein>
<gene>
    <name evidence="2" type="ORF">V6617_10265</name>
</gene>
<evidence type="ECO:0000259" key="1">
    <source>
        <dbReference type="Pfam" id="PF01402"/>
    </source>
</evidence>
<reference evidence="2 3" key="1">
    <citation type="submission" date="2024-02" db="EMBL/GenBank/DDBJ databases">
        <title>Complete genome sequence of Pelagibacterium nitratireducens ZH15.</title>
        <authorList>
            <person name="Zhao L.H."/>
        </authorList>
    </citation>
    <scope>NUCLEOTIDE SEQUENCE [LARGE SCALE GENOMIC DNA]</scope>
    <source>
        <strain evidence="2 3">ZH15</strain>
    </source>
</reference>
<organism evidence="2 3">
    <name type="scientific">Pelagibacterium nitratireducens</name>
    <dbReference type="NCBI Taxonomy" id="1046114"/>
    <lineage>
        <taxon>Bacteria</taxon>
        <taxon>Pseudomonadati</taxon>
        <taxon>Pseudomonadota</taxon>
        <taxon>Alphaproteobacteria</taxon>
        <taxon>Hyphomicrobiales</taxon>
        <taxon>Devosiaceae</taxon>
        <taxon>Pelagibacterium</taxon>
    </lineage>
</organism>
<dbReference type="Pfam" id="PF01402">
    <property type="entry name" value="RHH_1"/>
    <property type="match status" value="1"/>
</dbReference>
<proteinExistence type="predicted"/>
<dbReference type="RefSeq" id="WP_338606889.1">
    <property type="nucleotide sequence ID" value="NZ_CP146275.1"/>
</dbReference>
<evidence type="ECO:0000313" key="2">
    <source>
        <dbReference type="EMBL" id="WWT31419.1"/>
    </source>
</evidence>
<dbReference type="Proteomes" id="UP001369958">
    <property type="component" value="Chromosome"/>
</dbReference>
<dbReference type="InterPro" id="IPR002145">
    <property type="entry name" value="CopG"/>
</dbReference>
<evidence type="ECO:0000313" key="3">
    <source>
        <dbReference type="Proteomes" id="UP001369958"/>
    </source>
</evidence>
<name>A0ABZ2HZH4_9HYPH</name>
<accession>A0ABZ2HZH4</accession>
<feature type="domain" description="Ribbon-helix-helix protein CopG" evidence="1">
    <location>
        <begin position="5"/>
        <end position="38"/>
    </location>
</feature>
<dbReference type="EMBL" id="CP146275">
    <property type="protein sequence ID" value="WWT31419.1"/>
    <property type="molecule type" value="Genomic_DNA"/>
</dbReference>
<keyword evidence="3" id="KW-1185">Reference proteome</keyword>
<sequence>MSRILTIHLPDDTEARMEAIARELGRNISELAECAVAESALDYFRGRPTDQDPARQRKSVAA</sequence>